<organism evidence="2">
    <name type="scientific">marine sediment metagenome</name>
    <dbReference type="NCBI Taxonomy" id="412755"/>
    <lineage>
        <taxon>unclassified sequences</taxon>
        <taxon>metagenomes</taxon>
        <taxon>ecological metagenomes</taxon>
    </lineage>
</organism>
<sequence>GKNMYEGAEREAVWVQNHQCLKNSLPICDYTSAPFSFFHPPAMDIRIFESRVLSAITGRDIGVEELWEAGERIWTLRRAIMVLRENRQREDDTLSHVWFERLTDAPQTLAEPLDTAKWEAVKDRYYELRGWDVSTGWPARARLEELGMKDVADKLQSAGKLG</sequence>
<name>X1KKI5_9ZZZZ</name>
<gene>
    <name evidence="2" type="ORF">S06H3_12349</name>
</gene>
<dbReference type="InterPro" id="IPR001203">
    <property type="entry name" value="OxRdtase_Ald_Fedxn_C"/>
</dbReference>
<evidence type="ECO:0000313" key="2">
    <source>
        <dbReference type="EMBL" id="GAI07203.1"/>
    </source>
</evidence>
<comment type="caution">
    <text evidence="2">The sequence shown here is derived from an EMBL/GenBank/DDBJ whole genome shotgun (WGS) entry which is preliminary data.</text>
</comment>
<protein>
    <recommendedName>
        <fullName evidence="1">Aldehyde ferredoxin oxidoreductase C-terminal domain-containing protein</fullName>
    </recommendedName>
</protein>
<dbReference type="PANTHER" id="PTHR30038">
    <property type="entry name" value="ALDEHYDE FERREDOXIN OXIDOREDUCTASE"/>
    <property type="match status" value="1"/>
</dbReference>
<dbReference type="AlphaFoldDB" id="X1KKI5"/>
<dbReference type="InterPro" id="IPR036021">
    <property type="entry name" value="Tungsten_al_ferr_oxy-like_C"/>
</dbReference>
<dbReference type="PANTHER" id="PTHR30038:SF0">
    <property type="entry name" value="TUNGSTEN-CONTAINING ALDEHYDE FERREDOXIN OXIDOREDUCTASE"/>
    <property type="match status" value="1"/>
</dbReference>
<feature type="domain" description="Aldehyde ferredoxin oxidoreductase C-terminal" evidence="1">
    <location>
        <begin position="6"/>
        <end position="148"/>
    </location>
</feature>
<dbReference type="Pfam" id="PF01314">
    <property type="entry name" value="AFOR_C"/>
    <property type="match status" value="1"/>
</dbReference>
<dbReference type="GO" id="GO:0009055">
    <property type="term" value="F:electron transfer activity"/>
    <property type="evidence" value="ECO:0007669"/>
    <property type="project" value="InterPro"/>
</dbReference>
<dbReference type="InterPro" id="IPR051919">
    <property type="entry name" value="W-dependent_AOR"/>
</dbReference>
<dbReference type="InterPro" id="IPR013985">
    <property type="entry name" value="Ald_Fedxn_OxRdtase_dom3"/>
</dbReference>
<dbReference type="Gene3D" id="1.10.599.10">
    <property type="entry name" value="Aldehyde Ferredoxin Oxidoreductase Protein, subunit A, domain 3"/>
    <property type="match status" value="1"/>
</dbReference>
<evidence type="ECO:0000259" key="1">
    <source>
        <dbReference type="Pfam" id="PF01314"/>
    </source>
</evidence>
<dbReference type="EMBL" id="BARV01006048">
    <property type="protein sequence ID" value="GAI07203.1"/>
    <property type="molecule type" value="Genomic_DNA"/>
</dbReference>
<accession>X1KKI5</accession>
<dbReference type="GO" id="GO:0051536">
    <property type="term" value="F:iron-sulfur cluster binding"/>
    <property type="evidence" value="ECO:0007669"/>
    <property type="project" value="InterPro"/>
</dbReference>
<reference evidence="2" key="1">
    <citation type="journal article" date="2014" name="Front. Microbiol.">
        <title>High frequency of phylogenetically diverse reductive dehalogenase-homologous genes in deep subseafloor sedimentary metagenomes.</title>
        <authorList>
            <person name="Kawai M."/>
            <person name="Futagami T."/>
            <person name="Toyoda A."/>
            <person name="Takaki Y."/>
            <person name="Nishi S."/>
            <person name="Hori S."/>
            <person name="Arai W."/>
            <person name="Tsubouchi T."/>
            <person name="Morono Y."/>
            <person name="Uchiyama I."/>
            <person name="Ito T."/>
            <person name="Fujiyama A."/>
            <person name="Inagaki F."/>
            <person name="Takami H."/>
        </authorList>
    </citation>
    <scope>NUCLEOTIDE SEQUENCE</scope>
    <source>
        <strain evidence="2">Expedition CK06-06</strain>
    </source>
</reference>
<dbReference type="GO" id="GO:0016625">
    <property type="term" value="F:oxidoreductase activity, acting on the aldehyde or oxo group of donors, iron-sulfur protein as acceptor"/>
    <property type="evidence" value="ECO:0007669"/>
    <property type="project" value="InterPro"/>
</dbReference>
<proteinExistence type="predicted"/>
<dbReference type="SUPFAM" id="SSF48310">
    <property type="entry name" value="Aldehyde ferredoxin oxidoreductase, C-terminal domains"/>
    <property type="match status" value="1"/>
</dbReference>
<feature type="non-terminal residue" evidence="2">
    <location>
        <position position="1"/>
    </location>
</feature>